<keyword evidence="1" id="KW-0472">Membrane</keyword>
<comment type="caution">
    <text evidence="2">The sequence shown here is derived from an EMBL/GenBank/DDBJ whole genome shotgun (WGS) entry which is preliminary data.</text>
</comment>
<evidence type="ECO:0000256" key="1">
    <source>
        <dbReference type="SAM" id="Phobius"/>
    </source>
</evidence>
<name>A0ABR1JRU8_9AGAR</name>
<feature type="transmembrane region" description="Helical" evidence="1">
    <location>
        <begin position="86"/>
        <end position="104"/>
    </location>
</feature>
<evidence type="ECO:0000313" key="2">
    <source>
        <dbReference type="EMBL" id="KAK7463570.1"/>
    </source>
</evidence>
<keyword evidence="1" id="KW-1133">Transmembrane helix</keyword>
<proteinExistence type="predicted"/>
<keyword evidence="3" id="KW-1185">Reference proteome</keyword>
<accession>A0ABR1JRU8</accession>
<dbReference type="Proteomes" id="UP001498398">
    <property type="component" value="Unassembled WGS sequence"/>
</dbReference>
<keyword evidence="1" id="KW-0812">Transmembrane</keyword>
<dbReference type="EMBL" id="JBANRG010000009">
    <property type="protein sequence ID" value="KAK7463570.1"/>
    <property type="molecule type" value="Genomic_DNA"/>
</dbReference>
<feature type="transmembrane region" description="Helical" evidence="1">
    <location>
        <begin position="20"/>
        <end position="41"/>
    </location>
</feature>
<evidence type="ECO:0000313" key="3">
    <source>
        <dbReference type="Proteomes" id="UP001498398"/>
    </source>
</evidence>
<sequence length="156" mass="16992">MASYCSRLKSIVGLINSVKVLDILIDLSFIAMLGLILTVSLVQPGSRLSQVRISLAGATLAAVAYLCQVGKWGIMPAISDNLTSKYVNLFTVGIVAYFVFLLFLRFGKVPHSRLAPTISWDRINGFSVSGLGFRLPFTWISSQAETQELNNTTSDS</sequence>
<protein>
    <submittedName>
        <fullName evidence="2">Uncharacterized protein</fullName>
    </submittedName>
</protein>
<reference evidence="2 3" key="1">
    <citation type="submission" date="2024-01" db="EMBL/GenBank/DDBJ databases">
        <title>A draft genome for the cacao thread blight pathogen Marasmiellus scandens.</title>
        <authorList>
            <person name="Baruah I.K."/>
            <person name="Leung J."/>
            <person name="Bukari Y."/>
            <person name="Amoako-Attah I."/>
            <person name="Meinhardt L.W."/>
            <person name="Bailey B.A."/>
            <person name="Cohen S.P."/>
        </authorList>
    </citation>
    <scope>NUCLEOTIDE SEQUENCE [LARGE SCALE GENOMIC DNA]</scope>
    <source>
        <strain evidence="2 3">GH-19</strain>
    </source>
</reference>
<gene>
    <name evidence="2" type="ORF">VKT23_006916</name>
</gene>
<feature type="transmembrane region" description="Helical" evidence="1">
    <location>
        <begin position="53"/>
        <end position="74"/>
    </location>
</feature>
<organism evidence="2 3">
    <name type="scientific">Marasmiellus scandens</name>
    <dbReference type="NCBI Taxonomy" id="2682957"/>
    <lineage>
        <taxon>Eukaryota</taxon>
        <taxon>Fungi</taxon>
        <taxon>Dikarya</taxon>
        <taxon>Basidiomycota</taxon>
        <taxon>Agaricomycotina</taxon>
        <taxon>Agaricomycetes</taxon>
        <taxon>Agaricomycetidae</taxon>
        <taxon>Agaricales</taxon>
        <taxon>Marasmiineae</taxon>
        <taxon>Omphalotaceae</taxon>
        <taxon>Marasmiellus</taxon>
    </lineage>
</organism>